<dbReference type="AlphaFoldDB" id="A0A0D7BVC1"/>
<keyword evidence="6 14" id="KW-0732">Signal</keyword>
<evidence type="ECO:0000256" key="8">
    <source>
        <dbReference type="ARBA" id="ARBA00022824"/>
    </source>
</evidence>
<protein>
    <recommendedName>
        <fullName evidence="5 14">Protein disulfide-isomerase</fullName>
        <ecNumber evidence="5 14">5.3.4.1</ecNumber>
    </recommendedName>
</protein>
<evidence type="ECO:0000256" key="12">
    <source>
        <dbReference type="PIRSR" id="PIRSR605792-51"/>
    </source>
</evidence>
<dbReference type="PANTHER" id="PTHR18929:SF132">
    <property type="entry name" value="PROTEIN DISULFIDE-ISOMERASE A3"/>
    <property type="match status" value="1"/>
</dbReference>
<dbReference type="GO" id="GO:0006457">
    <property type="term" value="P:protein folding"/>
    <property type="evidence" value="ECO:0007669"/>
    <property type="project" value="TreeGrafter"/>
</dbReference>
<dbReference type="SUPFAM" id="SSF52833">
    <property type="entry name" value="Thioredoxin-like"/>
    <property type="match status" value="4"/>
</dbReference>
<dbReference type="PROSITE" id="PS51352">
    <property type="entry name" value="THIOREDOXIN_2"/>
    <property type="match status" value="2"/>
</dbReference>
<comment type="function">
    <text evidence="2">Participates in the folding of proteins containing disulfide bonds, may be involved in glycosylation, prolyl hydroxylation and triglyceride transfer.</text>
</comment>
<feature type="domain" description="Thioredoxin" evidence="16">
    <location>
        <begin position="20"/>
        <end position="134"/>
    </location>
</feature>
<evidence type="ECO:0000256" key="3">
    <source>
        <dbReference type="ARBA" id="ARBA00004319"/>
    </source>
</evidence>
<feature type="compositionally biased region" description="Basic and acidic residues" evidence="15">
    <location>
        <begin position="491"/>
        <end position="503"/>
    </location>
</feature>
<dbReference type="InterPro" id="IPR013766">
    <property type="entry name" value="Thioredoxin_domain"/>
</dbReference>
<evidence type="ECO:0000256" key="5">
    <source>
        <dbReference type="ARBA" id="ARBA00012723"/>
    </source>
</evidence>
<dbReference type="Proteomes" id="UP000054007">
    <property type="component" value="Unassembled WGS sequence"/>
</dbReference>
<evidence type="ECO:0000259" key="16">
    <source>
        <dbReference type="PROSITE" id="PS51352"/>
    </source>
</evidence>
<keyword evidence="9 12" id="KW-1015">Disulfide bond</keyword>
<evidence type="ECO:0000256" key="1">
    <source>
        <dbReference type="ARBA" id="ARBA00001182"/>
    </source>
</evidence>
<reference evidence="17 18" key="1">
    <citation type="journal article" date="2015" name="Fungal Genet. Biol.">
        <title>Evolution of novel wood decay mechanisms in Agaricales revealed by the genome sequences of Fistulina hepatica and Cylindrobasidium torrendii.</title>
        <authorList>
            <person name="Floudas D."/>
            <person name="Held B.W."/>
            <person name="Riley R."/>
            <person name="Nagy L.G."/>
            <person name="Koehler G."/>
            <person name="Ransdell A.S."/>
            <person name="Younus H."/>
            <person name="Chow J."/>
            <person name="Chiniquy J."/>
            <person name="Lipzen A."/>
            <person name="Tritt A."/>
            <person name="Sun H."/>
            <person name="Haridas S."/>
            <person name="LaButti K."/>
            <person name="Ohm R.A."/>
            <person name="Kues U."/>
            <person name="Blanchette R.A."/>
            <person name="Grigoriev I.V."/>
            <person name="Minto R.E."/>
            <person name="Hibbett D.S."/>
        </authorList>
    </citation>
    <scope>NUCLEOTIDE SEQUENCE [LARGE SCALE GENOMIC DNA]</scope>
    <source>
        <strain evidence="17 18">FP15055 ss-10</strain>
    </source>
</reference>
<sequence>MRYSTLFTPALALVCASSAFASEDAAPSDVLTVTATDFDQIVNPEPLILVEFFAPWCGHCKALAPHYEEAATTLKEKNIKIAKVDCVDQADLCQANGISGYPTLRVYRNGTPSDYTGPRKADGIVSYMVKQSLPAVSPLTAEAFPEFSTSEKVVAIAFASEDDKLTAEFAAAAERHRDDFLFGQVSDAAVAKAEGVTPPAIVVYRSFDEPKTVYSGSIAEANGAEIGIWVTSLSVPVLAEVSGENYATYASSDKPLAYLFVDPTEDNAATLDGILSVAKEFKDKMNFVWIDARKFADHGKALNLHEASWPSFVIQDLKTQLKYPLEQTGAVDSAAAKTLVEQYLSGNLAPSLKSAPIPETQDEPVFTLVGKQFDEVIFDDSKDVFVEFYATWCGHCKRLKPIWDQLGEHFAGVKDRLSIVKMEATENDLPPSAPFQVSGFPTIKFKPAGTKEFIDYGGDRTLESLIAFVEEQAKNDLKAESKPSESAAVPKTEETPVEKHDEL</sequence>
<dbReference type="GO" id="GO:0003756">
    <property type="term" value="F:protein disulfide isomerase activity"/>
    <property type="evidence" value="ECO:0007669"/>
    <property type="project" value="UniProtKB-EC"/>
</dbReference>
<evidence type="ECO:0000256" key="4">
    <source>
        <dbReference type="ARBA" id="ARBA00006347"/>
    </source>
</evidence>
<feature type="disulfide bond" description="Redox-active" evidence="12">
    <location>
        <begin position="393"/>
        <end position="396"/>
    </location>
</feature>
<evidence type="ECO:0000256" key="15">
    <source>
        <dbReference type="SAM" id="MobiDB-lite"/>
    </source>
</evidence>
<feature type="domain" description="Thioredoxin" evidence="16">
    <location>
        <begin position="343"/>
        <end position="474"/>
    </location>
</feature>
<dbReference type="EMBL" id="KN880432">
    <property type="protein sequence ID" value="KIY74139.1"/>
    <property type="molecule type" value="Genomic_DNA"/>
</dbReference>
<feature type="chain" id="PRO_5005115296" description="Protein disulfide-isomerase" evidence="14">
    <location>
        <begin position="22"/>
        <end position="503"/>
    </location>
</feature>
<dbReference type="FunFam" id="3.40.30.10:FF:000017">
    <property type="entry name" value="Protein disulfide-isomerase A4"/>
    <property type="match status" value="1"/>
</dbReference>
<dbReference type="Gene3D" id="3.40.30.10">
    <property type="entry name" value="Glutaredoxin"/>
    <property type="match status" value="4"/>
</dbReference>
<keyword evidence="18" id="KW-1185">Reference proteome</keyword>
<name>A0A0D7BVC1_9AGAR</name>
<dbReference type="Pfam" id="PF00085">
    <property type="entry name" value="Thioredoxin"/>
    <property type="match status" value="2"/>
</dbReference>
<dbReference type="PRINTS" id="PR00421">
    <property type="entry name" value="THIOREDOXIN"/>
</dbReference>
<evidence type="ECO:0000256" key="10">
    <source>
        <dbReference type="ARBA" id="ARBA00023235"/>
    </source>
</evidence>
<dbReference type="InterPro" id="IPR005788">
    <property type="entry name" value="PDI_thioredoxin-like_dom"/>
</dbReference>
<evidence type="ECO:0000313" key="18">
    <source>
        <dbReference type="Proteomes" id="UP000054007"/>
    </source>
</evidence>
<proteinExistence type="inferred from homology"/>
<comment type="subcellular location">
    <subcellularLocation>
        <location evidence="3">Endoplasmic reticulum lumen</location>
    </subcellularLocation>
</comment>
<organism evidence="17 18">
    <name type="scientific">Cylindrobasidium torrendii FP15055 ss-10</name>
    <dbReference type="NCBI Taxonomy" id="1314674"/>
    <lineage>
        <taxon>Eukaryota</taxon>
        <taxon>Fungi</taxon>
        <taxon>Dikarya</taxon>
        <taxon>Basidiomycota</taxon>
        <taxon>Agaricomycotina</taxon>
        <taxon>Agaricomycetes</taxon>
        <taxon>Agaricomycetidae</taxon>
        <taxon>Agaricales</taxon>
        <taxon>Marasmiineae</taxon>
        <taxon>Physalacriaceae</taxon>
        <taxon>Cylindrobasidium</taxon>
    </lineage>
</organism>
<comment type="similarity">
    <text evidence="4 13">Belongs to the protein disulfide isomerase family.</text>
</comment>
<evidence type="ECO:0000256" key="11">
    <source>
        <dbReference type="ARBA" id="ARBA00023284"/>
    </source>
</evidence>
<dbReference type="InterPro" id="IPR005792">
    <property type="entry name" value="Prot_disulphide_isomerase"/>
</dbReference>
<evidence type="ECO:0000256" key="13">
    <source>
        <dbReference type="RuleBase" id="RU004208"/>
    </source>
</evidence>
<dbReference type="EC" id="5.3.4.1" evidence="5 14"/>
<dbReference type="PROSITE" id="PS00194">
    <property type="entry name" value="THIOREDOXIN_1"/>
    <property type="match status" value="2"/>
</dbReference>
<dbReference type="CDD" id="cd02981">
    <property type="entry name" value="PDI_b_family"/>
    <property type="match status" value="1"/>
</dbReference>
<dbReference type="OrthoDB" id="427280at2759"/>
<keyword evidence="10 14" id="KW-0413">Isomerase</keyword>
<dbReference type="NCBIfam" id="TIGR01130">
    <property type="entry name" value="ER_PDI_fam"/>
    <property type="match status" value="1"/>
</dbReference>
<evidence type="ECO:0000256" key="6">
    <source>
        <dbReference type="ARBA" id="ARBA00022729"/>
    </source>
</evidence>
<dbReference type="CDD" id="cd02995">
    <property type="entry name" value="PDI_a_PDI_a'_C"/>
    <property type="match status" value="1"/>
</dbReference>
<evidence type="ECO:0000256" key="2">
    <source>
        <dbReference type="ARBA" id="ARBA00002692"/>
    </source>
</evidence>
<dbReference type="CDD" id="cd02961">
    <property type="entry name" value="PDI_a_family"/>
    <property type="match status" value="1"/>
</dbReference>
<evidence type="ECO:0000256" key="7">
    <source>
        <dbReference type="ARBA" id="ARBA00022737"/>
    </source>
</evidence>
<keyword evidence="8" id="KW-0256">Endoplasmic reticulum</keyword>
<feature type="signal peptide" evidence="14">
    <location>
        <begin position="1"/>
        <end position="21"/>
    </location>
</feature>
<keyword evidence="7" id="KW-0677">Repeat</keyword>
<dbReference type="STRING" id="1314674.A0A0D7BVC1"/>
<dbReference type="GO" id="GO:0005788">
    <property type="term" value="C:endoplasmic reticulum lumen"/>
    <property type="evidence" value="ECO:0007669"/>
    <property type="project" value="UniProtKB-SubCell"/>
</dbReference>
<accession>A0A0D7BVC1</accession>
<dbReference type="GO" id="GO:0034976">
    <property type="term" value="P:response to endoplasmic reticulum stress"/>
    <property type="evidence" value="ECO:0007669"/>
    <property type="project" value="TreeGrafter"/>
</dbReference>
<feature type="disulfide bond" description="Redox-active" evidence="12">
    <location>
        <begin position="57"/>
        <end position="60"/>
    </location>
</feature>
<dbReference type="NCBIfam" id="TIGR01126">
    <property type="entry name" value="pdi_dom"/>
    <property type="match status" value="1"/>
</dbReference>
<evidence type="ECO:0000313" key="17">
    <source>
        <dbReference type="EMBL" id="KIY74139.1"/>
    </source>
</evidence>
<dbReference type="CDD" id="cd02982">
    <property type="entry name" value="PDI_b'_family"/>
    <property type="match status" value="1"/>
</dbReference>
<dbReference type="PANTHER" id="PTHR18929">
    <property type="entry name" value="PROTEIN DISULFIDE ISOMERASE"/>
    <property type="match status" value="1"/>
</dbReference>
<evidence type="ECO:0000256" key="14">
    <source>
        <dbReference type="RuleBase" id="RU361130"/>
    </source>
</evidence>
<feature type="region of interest" description="Disordered" evidence="15">
    <location>
        <begin position="475"/>
        <end position="503"/>
    </location>
</feature>
<dbReference type="InterPro" id="IPR036249">
    <property type="entry name" value="Thioredoxin-like_sf"/>
</dbReference>
<comment type="catalytic activity">
    <reaction evidence="1 14">
        <text>Catalyzes the rearrangement of -S-S- bonds in proteins.</text>
        <dbReference type="EC" id="5.3.4.1"/>
    </reaction>
</comment>
<evidence type="ECO:0000256" key="9">
    <source>
        <dbReference type="ARBA" id="ARBA00023157"/>
    </source>
</evidence>
<dbReference type="Pfam" id="PF13848">
    <property type="entry name" value="Thioredoxin_6"/>
    <property type="match status" value="1"/>
</dbReference>
<keyword evidence="11 12" id="KW-0676">Redox-active center</keyword>
<dbReference type="InterPro" id="IPR017937">
    <property type="entry name" value="Thioredoxin_CS"/>
</dbReference>
<gene>
    <name evidence="17" type="ORF">CYLTODRAFT_416398</name>
</gene>